<dbReference type="GO" id="GO:0004040">
    <property type="term" value="F:amidase activity"/>
    <property type="evidence" value="ECO:0007669"/>
    <property type="project" value="TreeGrafter"/>
</dbReference>
<evidence type="ECO:0000313" key="5">
    <source>
        <dbReference type="EMBL" id="GMR47276.1"/>
    </source>
</evidence>
<evidence type="ECO:0000313" key="6">
    <source>
        <dbReference type="Proteomes" id="UP001328107"/>
    </source>
</evidence>
<dbReference type="Proteomes" id="UP001328107">
    <property type="component" value="Unassembled WGS sequence"/>
</dbReference>
<dbReference type="AlphaFoldDB" id="A0AAN5CMQ8"/>
<dbReference type="Pfam" id="PF01425">
    <property type="entry name" value="Amidase"/>
    <property type="match status" value="1"/>
</dbReference>
<evidence type="ECO:0000259" key="4">
    <source>
        <dbReference type="Pfam" id="PF01425"/>
    </source>
</evidence>
<dbReference type="PROSITE" id="PS00571">
    <property type="entry name" value="AMIDASES"/>
    <property type="match status" value="1"/>
</dbReference>
<name>A0AAN5CMQ8_9BILA</name>
<keyword evidence="6" id="KW-1185">Reference proteome</keyword>
<sequence>NISCHFQTPVTHPHDTMGVTSTLHTLASHKSTKCTVLGLITLYLLRQWVKRTTRNNIESNAAAKIAAVLEERKEHIEWAKREAEKVHEEERKKIEGMDFRELREALQSGKITAESVIRVYYGLAVRAHEKTNCLTNIIMKSLEDARELDNKARDPSYKKPPLFGIPISIKDAIEIEGQRCTWGLVQKIDCIPKEDSFPVMKLRNDGMIPFCQTNIPTTCMTYTCSNSIYGTTSCPLSSSRSSGGSSGGEGALVSARGCLIGMGSDLGGSIRIPAAYSGCCGFKPSATRFSTLQMAEPVPFRPLCMPTEGPLAQDPHTIVEIMRSIWSDLFISNKDPLSVPINFREDLFKEGTRYRIGYYTSDGYIDPLPGNQRVVREAVEVLRTKGYEMVPFSLGDIVHEAARGIWGTVFADGGKRQTEILRDEPLSPMMEPLRGFGSMYNITKKLLGLLSSLRGDKTTADFFSLQTTKAIDIQKGIDRIFASRKRLVKKMKDEKIDLLLCPSTISPAMPHTLPNQIPFTAINPTIFFNAMDFPAGVVTTGTWTEEDEAALASYPEKGIVEKGIKKGCKGSVGLPLSVQIVAPPFRDEMVLRVMVDLFDAVKK</sequence>
<accession>A0AAN5CMQ8</accession>
<organism evidence="5 6">
    <name type="scientific">Pristionchus mayeri</name>
    <dbReference type="NCBI Taxonomy" id="1317129"/>
    <lineage>
        <taxon>Eukaryota</taxon>
        <taxon>Metazoa</taxon>
        <taxon>Ecdysozoa</taxon>
        <taxon>Nematoda</taxon>
        <taxon>Chromadorea</taxon>
        <taxon>Rhabditida</taxon>
        <taxon>Rhabditina</taxon>
        <taxon>Diplogasteromorpha</taxon>
        <taxon>Diplogasteroidea</taxon>
        <taxon>Neodiplogasteridae</taxon>
        <taxon>Pristionchus</taxon>
    </lineage>
</organism>
<comment type="caution">
    <text evidence="5">The sequence shown here is derived from an EMBL/GenBank/DDBJ whole genome shotgun (WGS) entry which is preliminary data.</text>
</comment>
<feature type="active site" description="Acyl-ester intermediate" evidence="3">
    <location>
        <position position="269"/>
    </location>
</feature>
<dbReference type="InterPro" id="IPR020556">
    <property type="entry name" value="Amidase_CS"/>
</dbReference>
<feature type="non-terminal residue" evidence="5">
    <location>
        <position position="1"/>
    </location>
</feature>
<dbReference type="PANTHER" id="PTHR45847">
    <property type="entry name" value="FATTY ACID AMIDE HYDROLASE"/>
    <property type="match status" value="1"/>
</dbReference>
<evidence type="ECO:0000256" key="2">
    <source>
        <dbReference type="ARBA" id="ARBA00022801"/>
    </source>
</evidence>
<evidence type="ECO:0000256" key="1">
    <source>
        <dbReference type="ARBA" id="ARBA00009199"/>
    </source>
</evidence>
<dbReference type="GO" id="GO:0017064">
    <property type="term" value="F:fatty acid amide hydrolase activity"/>
    <property type="evidence" value="ECO:0007669"/>
    <property type="project" value="TreeGrafter"/>
</dbReference>
<feature type="active site" description="Charge relay system" evidence="3">
    <location>
        <position position="170"/>
    </location>
</feature>
<dbReference type="FunFam" id="3.90.1300.10:FF:000003">
    <property type="entry name" value="Amidase signature enzyme"/>
    <property type="match status" value="1"/>
</dbReference>
<dbReference type="GO" id="GO:0009062">
    <property type="term" value="P:fatty acid catabolic process"/>
    <property type="evidence" value="ECO:0007669"/>
    <property type="project" value="TreeGrafter"/>
</dbReference>
<feature type="domain" description="Amidase" evidence="4">
    <location>
        <begin position="116"/>
        <end position="591"/>
    </location>
</feature>
<dbReference type="InterPro" id="IPR023631">
    <property type="entry name" value="Amidase_dom"/>
</dbReference>
<dbReference type="SUPFAM" id="SSF75304">
    <property type="entry name" value="Amidase signature (AS) enzymes"/>
    <property type="match status" value="1"/>
</dbReference>
<dbReference type="PIRSF" id="PIRSF001221">
    <property type="entry name" value="Amidase_fungi"/>
    <property type="match status" value="1"/>
</dbReference>
<dbReference type="InterPro" id="IPR036928">
    <property type="entry name" value="AS_sf"/>
</dbReference>
<feature type="active site" description="Charge relay system" evidence="3">
    <location>
        <position position="245"/>
    </location>
</feature>
<comment type="similarity">
    <text evidence="1">Belongs to the amidase family.</text>
</comment>
<proteinExistence type="inferred from homology"/>
<protein>
    <recommendedName>
        <fullName evidence="4">Amidase domain-containing protein</fullName>
    </recommendedName>
</protein>
<dbReference type="EMBL" id="BTRK01000004">
    <property type="protein sequence ID" value="GMR47276.1"/>
    <property type="molecule type" value="Genomic_DNA"/>
</dbReference>
<keyword evidence="2" id="KW-0378">Hydrolase</keyword>
<dbReference type="Gene3D" id="3.90.1300.10">
    <property type="entry name" value="Amidase signature (AS) domain"/>
    <property type="match status" value="1"/>
</dbReference>
<dbReference type="PANTHER" id="PTHR45847:SF10">
    <property type="entry name" value="FATTY ACID AMIDE HYDROLASE 1"/>
    <property type="match status" value="1"/>
</dbReference>
<dbReference type="InterPro" id="IPR052096">
    <property type="entry name" value="Endocannabinoid_amidase"/>
</dbReference>
<evidence type="ECO:0000256" key="3">
    <source>
        <dbReference type="PIRSR" id="PIRSR001221-1"/>
    </source>
</evidence>
<reference evidence="6" key="1">
    <citation type="submission" date="2022-10" db="EMBL/GenBank/DDBJ databases">
        <title>Genome assembly of Pristionchus species.</title>
        <authorList>
            <person name="Yoshida K."/>
            <person name="Sommer R.J."/>
        </authorList>
    </citation>
    <scope>NUCLEOTIDE SEQUENCE [LARGE SCALE GENOMIC DNA]</scope>
    <source>
        <strain evidence="6">RS5460</strain>
    </source>
</reference>
<gene>
    <name evidence="5" type="ORF">PMAYCL1PPCAC_17471</name>
</gene>